<proteinExistence type="predicted"/>
<reference evidence="2 3" key="1">
    <citation type="submission" date="2018-11" db="EMBL/GenBank/DDBJ databases">
        <authorList>
            <consortium name="Pathogen Informatics"/>
        </authorList>
    </citation>
    <scope>NUCLEOTIDE SEQUENCE [LARGE SCALE GENOMIC DNA]</scope>
</reference>
<dbReference type="EMBL" id="UYYB01032690">
    <property type="protein sequence ID" value="VDM73835.1"/>
    <property type="molecule type" value="Genomic_DNA"/>
</dbReference>
<feature type="region of interest" description="Disordered" evidence="1">
    <location>
        <begin position="40"/>
        <end position="73"/>
    </location>
</feature>
<evidence type="ECO:0000313" key="3">
    <source>
        <dbReference type="Proteomes" id="UP000270094"/>
    </source>
</evidence>
<dbReference type="Proteomes" id="UP000270094">
    <property type="component" value="Unassembled WGS sequence"/>
</dbReference>
<gene>
    <name evidence="2" type="ORF">SVUK_LOCUS8833</name>
</gene>
<keyword evidence="3" id="KW-1185">Reference proteome</keyword>
<dbReference type="OrthoDB" id="5855771at2759"/>
<sequence>MKEKEPKVLSKPRIPGFLGSAELVRRRKDDDTLREVGNVMPEYDCDKDDPPKHKTEKTQESIHETAGLVTKSQ</sequence>
<evidence type="ECO:0000313" key="2">
    <source>
        <dbReference type="EMBL" id="VDM73835.1"/>
    </source>
</evidence>
<accession>A0A3P7KTR6</accession>
<protein>
    <submittedName>
        <fullName evidence="2">Uncharacterized protein</fullName>
    </submittedName>
</protein>
<evidence type="ECO:0000256" key="1">
    <source>
        <dbReference type="SAM" id="MobiDB-lite"/>
    </source>
</evidence>
<feature type="compositionally biased region" description="Basic and acidic residues" evidence="1">
    <location>
        <begin position="48"/>
        <end position="63"/>
    </location>
</feature>
<organism evidence="2 3">
    <name type="scientific">Strongylus vulgaris</name>
    <name type="common">Blood worm</name>
    <dbReference type="NCBI Taxonomy" id="40348"/>
    <lineage>
        <taxon>Eukaryota</taxon>
        <taxon>Metazoa</taxon>
        <taxon>Ecdysozoa</taxon>
        <taxon>Nematoda</taxon>
        <taxon>Chromadorea</taxon>
        <taxon>Rhabditida</taxon>
        <taxon>Rhabditina</taxon>
        <taxon>Rhabditomorpha</taxon>
        <taxon>Strongyloidea</taxon>
        <taxon>Strongylidae</taxon>
        <taxon>Strongylus</taxon>
    </lineage>
</organism>
<name>A0A3P7KTR6_STRVU</name>
<dbReference type="AlphaFoldDB" id="A0A3P7KTR6"/>